<feature type="transmembrane region" description="Helical" evidence="1">
    <location>
        <begin position="12"/>
        <end position="41"/>
    </location>
</feature>
<keyword evidence="1" id="KW-0812">Transmembrane</keyword>
<keyword evidence="1" id="KW-0472">Membrane</keyword>
<proteinExistence type="predicted"/>
<keyword evidence="1" id="KW-1133">Transmembrane helix</keyword>
<dbReference type="AlphaFoldDB" id="A0A510WG86"/>
<gene>
    <name evidence="2" type="ORF">ETH01_24660</name>
</gene>
<dbReference type="Proteomes" id="UP000321361">
    <property type="component" value="Unassembled WGS sequence"/>
</dbReference>
<evidence type="ECO:0000313" key="3">
    <source>
        <dbReference type="Proteomes" id="UP000321361"/>
    </source>
</evidence>
<evidence type="ECO:0000313" key="2">
    <source>
        <dbReference type="EMBL" id="GEK38179.1"/>
    </source>
</evidence>
<accession>A0A510WG86</accession>
<organism evidence="2 3">
    <name type="scientific">Enterococcus thailandicus</name>
    <dbReference type="NCBI Taxonomy" id="417368"/>
    <lineage>
        <taxon>Bacteria</taxon>
        <taxon>Bacillati</taxon>
        <taxon>Bacillota</taxon>
        <taxon>Bacilli</taxon>
        <taxon>Lactobacillales</taxon>
        <taxon>Enterococcaceae</taxon>
        <taxon>Enterococcus</taxon>
    </lineage>
</organism>
<name>A0A510WG86_ENTTH</name>
<sequence>MKKLQQQFLVIVTFLSGGVVGVFGAKVLIIVLLPLGVGWFIEYDNKKTRESENKWNEQNWND</sequence>
<evidence type="ECO:0008006" key="4">
    <source>
        <dbReference type="Google" id="ProtNLM"/>
    </source>
</evidence>
<reference evidence="2 3" key="1">
    <citation type="submission" date="2019-07" db="EMBL/GenBank/DDBJ databases">
        <title>Whole genome shotgun sequence of Enterococcus thailandicus NBRC 101867.</title>
        <authorList>
            <person name="Hosoyama A."/>
            <person name="Uohara A."/>
            <person name="Ohji S."/>
            <person name="Ichikawa N."/>
        </authorList>
    </citation>
    <scope>NUCLEOTIDE SEQUENCE [LARGE SCALE GENOMIC DNA]</scope>
    <source>
        <strain evidence="2 3">NBRC 101867</strain>
    </source>
</reference>
<dbReference type="EMBL" id="BJUG01000018">
    <property type="protein sequence ID" value="GEK38179.1"/>
    <property type="molecule type" value="Genomic_DNA"/>
</dbReference>
<protein>
    <recommendedName>
        <fullName evidence="4">DUF2273 domain-containing protein</fullName>
    </recommendedName>
</protein>
<comment type="caution">
    <text evidence="2">The sequence shown here is derived from an EMBL/GenBank/DDBJ whole genome shotgun (WGS) entry which is preliminary data.</text>
</comment>
<evidence type="ECO:0000256" key="1">
    <source>
        <dbReference type="SAM" id="Phobius"/>
    </source>
</evidence>
<dbReference type="RefSeq" id="WP_071868259.1">
    <property type="nucleotide sequence ID" value="NZ_BJUG01000018.1"/>
</dbReference>